<dbReference type="HOGENOM" id="CLU_620883_0_0_10"/>
<dbReference type="Proteomes" id="UP000005580">
    <property type="component" value="Unassembled WGS sequence"/>
</dbReference>
<dbReference type="PROSITE" id="PS51257">
    <property type="entry name" value="PROKAR_LIPOPROTEIN"/>
    <property type="match status" value="1"/>
</dbReference>
<dbReference type="Gene3D" id="2.60.40.1080">
    <property type="match status" value="2"/>
</dbReference>
<feature type="domain" description="CBM6" evidence="3">
    <location>
        <begin position="237"/>
        <end position="357"/>
    </location>
</feature>
<dbReference type="SUPFAM" id="SSF49373">
    <property type="entry name" value="Invasin/intimin cell-adhesion fragments"/>
    <property type="match status" value="2"/>
</dbReference>
<dbReference type="InterPro" id="IPR008979">
    <property type="entry name" value="Galactose-bd-like_sf"/>
</dbReference>
<dbReference type="SUPFAM" id="SSF49785">
    <property type="entry name" value="Galactose-binding domain-like"/>
    <property type="match status" value="1"/>
</dbReference>
<accession>E7RLQ5</accession>
<comment type="caution">
    <text evidence="4">The sequence shown here is derived from an EMBL/GenBank/DDBJ whole genome shotgun (WGS) entry which is preliminary data.</text>
</comment>
<protein>
    <submittedName>
        <fullName evidence="4">Bacterial group 2 Ig-like protein</fullName>
    </submittedName>
</protein>
<proteinExistence type="predicted"/>
<evidence type="ECO:0000259" key="3">
    <source>
        <dbReference type="PROSITE" id="PS51175"/>
    </source>
</evidence>
<evidence type="ECO:0000256" key="1">
    <source>
        <dbReference type="ARBA" id="ARBA00022729"/>
    </source>
</evidence>
<dbReference type="InterPro" id="IPR006584">
    <property type="entry name" value="Cellulose-bd_IV"/>
</dbReference>
<dbReference type="eggNOG" id="COG3291">
    <property type="taxonomic scope" value="Bacteria"/>
</dbReference>
<feature type="chain" id="PRO_5003221492" evidence="2">
    <location>
        <begin position="21"/>
        <end position="360"/>
    </location>
</feature>
<dbReference type="InterPro" id="IPR008964">
    <property type="entry name" value="Invasin/intimin_cell_adhesion"/>
</dbReference>
<evidence type="ECO:0000313" key="4">
    <source>
        <dbReference type="EMBL" id="EFZ37686.1"/>
    </source>
</evidence>
<dbReference type="AlphaFoldDB" id="E7RLQ5"/>
<dbReference type="CDD" id="cd04080">
    <property type="entry name" value="CBM6_cellulase-like"/>
    <property type="match status" value="1"/>
</dbReference>
<name>E7RLQ5_9BACT</name>
<dbReference type="Gene3D" id="2.60.120.260">
    <property type="entry name" value="Galactose-binding domain-like"/>
    <property type="match status" value="1"/>
</dbReference>
<reference evidence="4" key="1">
    <citation type="submission" date="2011-01" db="EMBL/GenBank/DDBJ databases">
        <authorList>
            <person name="Muzny D."/>
            <person name="Qin X."/>
            <person name="Buhay C."/>
            <person name="Dugan-Rocha S."/>
            <person name="Ding Y."/>
            <person name="Chen G."/>
            <person name="Hawes A."/>
            <person name="Holder M."/>
            <person name="Jhangiani S."/>
            <person name="Johnson A."/>
            <person name="Khan Z."/>
            <person name="Li Z."/>
            <person name="Liu W."/>
            <person name="Liu X."/>
            <person name="Perez L."/>
            <person name="Shen H."/>
            <person name="Wang Q."/>
            <person name="Watt J."/>
            <person name="Xi L."/>
            <person name="Xin Y."/>
            <person name="Zhou J."/>
            <person name="Deng J."/>
            <person name="Jiang H."/>
            <person name="Liu Y."/>
            <person name="Qu J."/>
            <person name="Song X.-Z."/>
            <person name="Zhang L."/>
            <person name="Villasana D."/>
            <person name="Johnson A."/>
            <person name="Liu J."/>
            <person name="Liyanage D."/>
            <person name="Lorensuhewa L."/>
            <person name="Robinson T."/>
            <person name="Song A."/>
            <person name="Song B.-B."/>
            <person name="Dinh H."/>
            <person name="Thornton R."/>
            <person name="Coyle M."/>
            <person name="Francisco L."/>
            <person name="Jackson L."/>
            <person name="Javaid M."/>
            <person name="Korchina V."/>
            <person name="Kovar C."/>
            <person name="Mata R."/>
            <person name="Mathew T."/>
            <person name="Ngo R."/>
            <person name="Nguyen L."/>
            <person name="Nguyen N."/>
            <person name="Okwuonu G."/>
            <person name="Ongeri F."/>
            <person name="Pham C."/>
            <person name="Simmons D."/>
            <person name="Wilczek-Boney K."/>
            <person name="Hale W."/>
            <person name="Jakkamsetti A."/>
            <person name="Pham P."/>
            <person name="Ruth R."/>
            <person name="San Lucas F."/>
            <person name="Warren J."/>
            <person name="Zhang J."/>
            <person name="Zhao Z."/>
            <person name="Zhou C."/>
            <person name="Zhu D."/>
            <person name="Lee S."/>
            <person name="Bess C."/>
            <person name="Blankenburg K."/>
            <person name="Forbes L."/>
            <person name="Fu Q."/>
            <person name="Gubbala S."/>
            <person name="Hirani K."/>
            <person name="Jayaseelan J.C."/>
            <person name="Lara F."/>
            <person name="Munidasa M."/>
            <person name="Palculict T."/>
            <person name="Patil S."/>
            <person name="Pu L.-L."/>
            <person name="Saada N."/>
            <person name="Tang L."/>
            <person name="Weissenberger G."/>
            <person name="Zhu Y."/>
            <person name="Hemphill L."/>
            <person name="Shang Y."/>
            <person name="Youmans B."/>
            <person name="Ayvaz T."/>
            <person name="Ross M."/>
            <person name="Santibanez J."/>
            <person name="Aqrawi P."/>
            <person name="Gross S."/>
            <person name="Joshi V."/>
            <person name="Fowler G."/>
            <person name="Nazareth L."/>
            <person name="Reid J."/>
            <person name="Worley K."/>
            <person name="Petrosino J."/>
            <person name="Highlander S."/>
            <person name="Gibbs R."/>
        </authorList>
    </citation>
    <scope>NUCLEOTIDE SEQUENCE [LARGE SCALE GENOMIC DNA]</scope>
    <source>
        <strain evidence="4">ATCC 33269</strain>
    </source>
</reference>
<sequence length="360" mass="39010">MIKTMKYIGKIIVFSISALAIFSSCDSYDRTEVTNEIYVNKSSLTLFVGQKDTLLLSPTSGSTAEWTVSDTDVASVENGVVTAIGAGNTNITVKRGNATFTIAVKVTEKYALTDITLTASTLFGDYVVELLPGQSKKVEASMVPGNANDVAVTDYAWWSDDESIARVYADGTVIGVKEGTAKIHYRRGTIVKDVSVYVSSTNPFRGPHVLSKDAVIELPFIDFDFGGKDVAWHDTSAGDEGGGNYRTSYGDNNSKDVDVEGTRNIGWTADGEWLVYTLDVKDAGIYTMDVKVSGNGGQMHFELDGADATGTLSIPATGGWGDFQYKVSCDIEMTKGRHKLKVCMDKAAYNLQYMKFTFAE</sequence>
<organism evidence="4 5">
    <name type="scientific">Hoylesella oralis ATCC 33269</name>
    <dbReference type="NCBI Taxonomy" id="873533"/>
    <lineage>
        <taxon>Bacteria</taxon>
        <taxon>Pseudomonadati</taxon>
        <taxon>Bacteroidota</taxon>
        <taxon>Bacteroidia</taxon>
        <taxon>Bacteroidales</taxon>
        <taxon>Prevotellaceae</taxon>
        <taxon>Hoylesella</taxon>
    </lineage>
</organism>
<dbReference type="STRING" id="28134.SAMN05444288_0786"/>
<dbReference type="Pfam" id="PF03422">
    <property type="entry name" value="CBM_6"/>
    <property type="match status" value="1"/>
</dbReference>
<dbReference type="Pfam" id="PF02368">
    <property type="entry name" value="Big_2"/>
    <property type="match status" value="1"/>
</dbReference>
<dbReference type="SMART" id="SM00606">
    <property type="entry name" value="CBD_IV"/>
    <property type="match status" value="1"/>
</dbReference>
<feature type="signal peptide" evidence="2">
    <location>
        <begin position="1"/>
        <end position="20"/>
    </location>
</feature>
<dbReference type="GO" id="GO:0030246">
    <property type="term" value="F:carbohydrate binding"/>
    <property type="evidence" value="ECO:0007669"/>
    <property type="project" value="InterPro"/>
</dbReference>
<dbReference type="SMART" id="SM00635">
    <property type="entry name" value="BID_2"/>
    <property type="match status" value="2"/>
</dbReference>
<keyword evidence="1 2" id="KW-0732">Signal</keyword>
<dbReference type="EMBL" id="AEPE02000002">
    <property type="protein sequence ID" value="EFZ37686.1"/>
    <property type="molecule type" value="Genomic_DNA"/>
</dbReference>
<dbReference type="InterPro" id="IPR005084">
    <property type="entry name" value="CBM6"/>
</dbReference>
<dbReference type="PROSITE" id="PS51175">
    <property type="entry name" value="CBM6"/>
    <property type="match status" value="1"/>
</dbReference>
<keyword evidence="5" id="KW-1185">Reference proteome</keyword>
<gene>
    <name evidence="4" type="ORF">HMPREF0663_10055</name>
</gene>
<evidence type="ECO:0000313" key="5">
    <source>
        <dbReference type="Proteomes" id="UP000005580"/>
    </source>
</evidence>
<evidence type="ECO:0000256" key="2">
    <source>
        <dbReference type="SAM" id="SignalP"/>
    </source>
</evidence>
<dbReference type="InterPro" id="IPR003343">
    <property type="entry name" value="Big_2"/>
</dbReference>